<dbReference type="SMART" id="SM00360">
    <property type="entry name" value="RRM"/>
    <property type="match status" value="1"/>
</dbReference>
<evidence type="ECO:0000256" key="9">
    <source>
        <dbReference type="PROSITE-ProRule" id="PRU00322"/>
    </source>
</evidence>
<dbReference type="Gene3D" id="3.60.10.10">
    <property type="entry name" value="Endonuclease/exonuclease/phosphatase"/>
    <property type="match status" value="1"/>
</dbReference>
<reference evidence="16" key="1">
    <citation type="submission" date="2012-05" db="EMBL/GenBank/DDBJ databases">
        <title>Whole Genome Assembly of Lutzomyia longipalpis.</title>
        <authorList>
            <person name="Richards S."/>
            <person name="Qu C."/>
            <person name="Dillon R."/>
            <person name="Worley K."/>
            <person name="Scherer S."/>
            <person name="Batterton M."/>
            <person name="Taylor A."/>
            <person name="Hawes A."/>
            <person name="Hernandez B."/>
            <person name="Kovar C."/>
            <person name="Mandapat C."/>
            <person name="Pham C."/>
            <person name="Qu C."/>
            <person name="Jing C."/>
            <person name="Bess C."/>
            <person name="Bandaranaike D."/>
            <person name="Ngo D."/>
            <person name="Ongeri F."/>
            <person name="Arias F."/>
            <person name="Lara F."/>
            <person name="Weissenberger G."/>
            <person name="Kamau G."/>
            <person name="Han H."/>
            <person name="Shen H."/>
            <person name="Dinh H."/>
            <person name="Khalil I."/>
            <person name="Jones J."/>
            <person name="Shafer J."/>
            <person name="Jayaseelan J."/>
            <person name="Quiroz J."/>
            <person name="Blankenburg K."/>
            <person name="Nguyen L."/>
            <person name="Jackson L."/>
            <person name="Francisco L."/>
            <person name="Tang L.-Y."/>
            <person name="Pu L.-L."/>
            <person name="Perales L."/>
            <person name="Lorensuhewa L."/>
            <person name="Munidasa M."/>
            <person name="Coyle M."/>
            <person name="Taylor M."/>
            <person name="Puazo M."/>
            <person name="Firestine M."/>
            <person name="Scheel M."/>
            <person name="Javaid M."/>
            <person name="Wang M."/>
            <person name="Li M."/>
            <person name="Tabassum N."/>
            <person name="Saada N."/>
            <person name="Osuji N."/>
            <person name="Aqrawi P."/>
            <person name="Fu Q."/>
            <person name="Thornton R."/>
            <person name="Raj R."/>
            <person name="Goodspeed R."/>
            <person name="Mata R."/>
            <person name="Najjar R."/>
            <person name="Gubbala S."/>
            <person name="Lee S."/>
            <person name="Denson S."/>
            <person name="Patil S."/>
            <person name="Macmil S."/>
            <person name="Qi S."/>
            <person name="Matskevitch T."/>
            <person name="Palculict T."/>
            <person name="Mathew T."/>
            <person name="Vee V."/>
            <person name="Velamala V."/>
            <person name="Korchina V."/>
            <person name="Cai W."/>
            <person name="Liu W."/>
            <person name="Dai W."/>
            <person name="Zou X."/>
            <person name="Zhu Y."/>
            <person name="Zhang Y."/>
            <person name="Wu Y.-Q."/>
            <person name="Xin Y."/>
            <person name="Nazarath L."/>
            <person name="Kovar C."/>
            <person name="Han Y."/>
            <person name="Muzny D."/>
            <person name="Gibbs R."/>
        </authorList>
    </citation>
    <scope>NUCLEOTIDE SEQUENCE [LARGE SCALE GENOMIC DNA]</scope>
    <source>
        <strain evidence="16">Jacobina</strain>
    </source>
</reference>
<evidence type="ECO:0000256" key="4">
    <source>
        <dbReference type="ARBA" id="ARBA00022771"/>
    </source>
</evidence>
<feature type="compositionally biased region" description="Gly residues" evidence="10">
    <location>
        <begin position="760"/>
        <end position="804"/>
    </location>
</feature>
<keyword evidence="3" id="KW-0479">Metal-binding</keyword>
<proteinExistence type="inferred from homology"/>
<feature type="domain" description="RRM" evidence="12">
    <location>
        <begin position="501"/>
        <end position="587"/>
    </location>
</feature>
<dbReference type="PROSITE" id="PS50199">
    <property type="entry name" value="ZF_RANBP2_2"/>
    <property type="match status" value="1"/>
</dbReference>
<feature type="region of interest" description="Disordered" evidence="10">
    <location>
        <begin position="753"/>
        <end position="817"/>
    </location>
</feature>
<comment type="similarity">
    <text evidence="2">Belongs to the RRM TET family.</text>
</comment>
<evidence type="ECO:0000313" key="15">
    <source>
        <dbReference type="EnsemblMetazoa" id="LLOJ003249-PA"/>
    </source>
</evidence>
<keyword evidence="16" id="KW-1185">Reference proteome</keyword>
<feature type="domain" description="RanBP2-type" evidence="13">
    <location>
        <begin position="662"/>
        <end position="691"/>
    </location>
</feature>
<comment type="subcellular location">
    <subcellularLocation>
        <location evidence="1">Nucleus</location>
    </subcellularLocation>
</comment>
<dbReference type="InterPro" id="IPR012677">
    <property type="entry name" value="Nucleotide-bd_a/b_plait_sf"/>
</dbReference>
<dbReference type="EMBL" id="AJWK01010433">
    <property type="status" value="NOT_ANNOTATED_CDS"/>
    <property type="molecule type" value="Genomic_DNA"/>
</dbReference>
<dbReference type="SUPFAM" id="SSF56219">
    <property type="entry name" value="DNase I-like"/>
    <property type="match status" value="1"/>
</dbReference>
<feature type="region of interest" description="Disordered" evidence="10">
    <location>
        <begin position="34"/>
        <end position="112"/>
    </location>
</feature>
<dbReference type="InterPro" id="IPR036691">
    <property type="entry name" value="Endo/exonu/phosph_ase_sf"/>
</dbReference>
<keyword evidence="4 9" id="KW-0863">Zinc-finger</keyword>
<feature type="compositionally biased region" description="Gly residues" evidence="10">
    <location>
        <begin position="86"/>
        <end position="100"/>
    </location>
</feature>
<sequence length="817" mass="87292">MRGSVASHLPIFFVLAFPEYGNYGNFTPGQFSVPPPGYGSGGGGSAPPSSGGNWGGPQQNYGGGNQGNHYGGSGGDDDYYENEGNFSGGKNGGGGGGGYQNRGRGGDYGGNQSALKSDSDIFKANEDLKFATWNVSDLSREGSHGECLRELQSHYVDIAALQNIKFEGSGVRRRRKADLFHSGNARKELGAGFLVGYLLVDKVTDFIPLTERICYIRLDREEYSMSMISVIAPTEDATEGDKKKFYEHLSRFFDILPKEDFKLILGDFDAKVGKEDKEHQSVVGKHSLHDECNENGQLLVNFAKSHNLIISSTFFPHKNVHKITCKPTDMHTGGQTDHVLISHEHSKTILDVRAWRGTDFASDHFPVTLLIREKVFLDKMENEKRQRKEKLGVRLTSKPWVDDECAAQFVEKDNFIKNHRKTKCEWDEEKYREIRTKTQKLIRRKKRVLQKEEFEFEMLKQGTLASIAAEVAVAAEAAVAVEISGGGGDNRGDSNMITQEDTIFVSGMDTSVTEQEIMNHFGAIGVIKKDKKTMKPKIWVYKDKQTGESKGEATVTYDDANAAKSAISWFDGGDFNGSTIKVSLAQRPGNNWQARGGGRGGGRGGFGGGRGGHGGGGGGGGGPREFGSRGGGSDQESRGGPPRGGGGSGGGGSGGNNMLQDREGDWICSGCSNKNFAWRNACNRCKAPKDDGGNGGPGGDGGFRGNRGPPGGDRGDRGFGGGNMGGGFGGRGRGSMRGGNKNFAWRNACNRCKAPKDDGGNGGPGGDGGFRGNRGPPGGDRGDRGFGGGNMGGGFGGRGRGSMRGGDRGGRDRPRPY</sequence>
<name>A0A1B0ETG3_LUTLO</name>
<dbReference type="InterPro" id="IPR000504">
    <property type="entry name" value="RRM_dom"/>
</dbReference>
<reference evidence="14" key="2">
    <citation type="journal article" date="2020" name="BMC">
        <title>Leishmania infection induces a limited differential gene expression in the sand fly midgut.</title>
        <authorList>
            <person name="Coutinho-Abreu I.V."/>
            <person name="Serafim T.D."/>
            <person name="Meneses C."/>
            <person name="Kamhawi S."/>
            <person name="Oliveira F."/>
            <person name="Valenzuela J.G."/>
        </authorList>
    </citation>
    <scope>NUCLEOTIDE SEQUENCE</scope>
    <source>
        <strain evidence="14">Jacobina</strain>
        <tissue evidence="14">Midgut</tissue>
    </source>
</reference>
<dbReference type="InterPro" id="IPR036443">
    <property type="entry name" value="Znf_RanBP2_sf"/>
</dbReference>
<dbReference type="VEuPathDB" id="VectorBase:LLOJ003249"/>
<keyword evidence="5" id="KW-0862">Zinc</keyword>
<feature type="compositionally biased region" description="Gly residues" evidence="10">
    <location>
        <begin position="61"/>
        <end position="74"/>
    </location>
</feature>
<dbReference type="Pfam" id="PF00641">
    <property type="entry name" value="Zn_ribbon_RanBP"/>
    <property type="match status" value="2"/>
</dbReference>
<feature type="compositionally biased region" description="Basic and acidic residues" evidence="10">
    <location>
        <begin position="805"/>
        <end position="817"/>
    </location>
</feature>
<feature type="chain" id="PRO_5044555563" evidence="11">
    <location>
        <begin position="17"/>
        <end position="817"/>
    </location>
</feature>
<dbReference type="EMBL" id="GITU01008008">
    <property type="protein sequence ID" value="MBC1176711.1"/>
    <property type="molecule type" value="Transcribed_RNA"/>
</dbReference>
<dbReference type="GO" id="GO:0006355">
    <property type="term" value="P:regulation of DNA-templated transcription"/>
    <property type="evidence" value="ECO:0007669"/>
    <property type="project" value="InterPro"/>
</dbReference>
<evidence type="ECO:0000256" key="6">
    <source>
        <dbReference type="ARBA" id="ARBA00022884"/>
    </source>
</evidence>
<dbReference type="EMBL" id="AJWK01010434">
    <property type="status" value="NOT_ANNOTATED_CDS"/>
    <property type="molecule type" value="Genomic_DNA"/>
</dbReference>
<feature type="region of interest" description="Disordered" evidence="10">
    <location>
        <begin position="586"/>
        <end position="658"/>
    </location>
</feature>
<evidence type="ECO:0000259" key="12">
    <source>
        <dbReference type="PROSITE" id="PS50102"/>
    </source>
</evidence>
<dbReference type="InterPro" id="IPR034870">
    <property type="entry name" value="TET_fam"/>
</dbReference>
<feature type="signal peptide" evidence="11">
    <location>
        <begin position="1"/>
        <end position="16"/>
    </location>
</feature>
<dbReference type="GO" id="GO:0005634">
    <property type="term" value="C:nucleus"/>
    <property type="evidence" value="ECO:0007669"/>
    <property type="project" value="UniProtKB-SubCell"/>
</dbReference>
<dbReference type="PROSITE" id="PS01358">
    <property type="entry name" value="ZF_RANBP2_1"/>
    <property type="match status" value="1"/>
</dbReference>
<dbReference type="SUPFAM" id="SSF90209">
    <property type="entry name" value="Ran binding protein zinc finger-like"/>
    <property type="match status" value="1"/>
</dbReference>
<dbReference type="InterPro" id="IPR035979">
    <property type="entry name" value="RBD_domain_sf"/>
</dbReference>
<evidence type="ECO:0000256" key="10">
    <source>
        <dbReference type="SAM" id="MobiDB-lite"/>
    </source>
</evidence>
<dbReference type="GO" id="GO:0003723">
    <property type="term" value="F:RNA binding"/>
    <property type="evidence" value="ECO:0007669"/>
    <property type="project" value="UniProtKB-UniRule"/>
</dbReference>
<keyword evidence="6 8" id="KW-0694">RNA-binding</keyword>
<feature type="compositionally biased region" description="Gly residues" evidence="10">
    <location>
        <begin position="595"/>
        <end position="633"/>
    </location>
</feature>
<dbReference type="EnsemblMetazoa" id="LLOJ003249-RA">
    <property type="protein sequence ID" value="LLOJ003249-PA"/>
    <property type="gene ID" value="LLOJ003249"/>
</dbReference>
<dbReference type="InterPro" id="IPR001876">
    <property type="entry name" value="Znf_RanBP2"/>
</dbReference>
<evidence type="ECO:0000256" key="2">
    <source>
        <dbReference type="ARBA" id="ARBA00008448"/>
    </source>
</evidence>
<dbReference type="PANTHER" id="PTHR23238">
    <property type="entry name" value="RNA BINDING PROTEIN"/>
    <property type="match status" value="1"/>
</dbReference>
<evidence type="ECO:0000256" key="3">
    <source>
        <dbReference type="ARBA" id="ARBA00022723"/>
    </source>
</evidence>
<protein>
    <submittedName>
        <fullName evidence="14">Putative rna-binding protein cabeza isoform x2 bactrocera oleae</fullName>
    </submittedName>
</protein>
<dbReference type="GO" id="GO:0008270">
    <property type="term" value="F:zinc ion binding"/>
    <property type="evidence" value="ECO:0007669"/>
    <property type="project" value="UniProtKB-KW"/>
</dbReference>
<evidence type="ECO:0000259" key="13">
    <source>
        <dbReference type="PROSITE" id="PS50199"/>
    </source>
</evidence>
<feature type="compositionally biased region" description="Low complexity" evidence="10">
    <location>
        <begin position="46"/>
        <end position="60"/>
    </location>
</feature>
<dbReference type="Proteomes" id="UP000092461">
    <property type="component" value="Unassembled WGS sequence"/>
</dbReference>
<dbReference type="VEuPathDB" id="VectorBase:LLONM1_009842"/>
<keyword evidence="7" id="KW-0539">Nucleus</keyword>
<dbReference type="Pfam" id="PF00076">
    <property type="entry name" value="RRM_1"/>
    <property type="match status" value="1"/>
</dbReference>
<accession>A0A1B0ETG3</accession>
<dbReference type="CDD" id="cd12534">
    <property type="entry name" value="RRM_SARFH"/>
    <property type="match status" value="1"/>
</dbReference>
<feature type="compositionally biased region" description="Gly residues" evidence="10">
    <location>
        <begin position="693"/>
        <end position="737"/>
    </location>
</feature>
<organism evidence="15 16">
    <name type="scientific">Lutzomyia longipalpis</name>
    <name type="common">Sand fly</name>
    <dbReference type="NCBI Taxonomy" id="7200"/>
    <lineage>
        <taxon>Eukaryota</taxon>
        <taxon>Metazoa</taxon>
        <taxon>Ecdysozoa</taxon>
        <taxon>Arthropoda</taxon>
        <taxon>Hexapoda</taxon>
        <taxon>Insecta</taxon>
        <taxon>Pterygota</taxon>
        <taxon>Neoptera</taxon>
        <taxon>Endopterygota</taxon>
        <taxon>Diptera</taxon>
        <taxon>Nematocera</taxon>
        <taxon>Psychodoidea</taxon>
        <taxon>Psychodidae</taxon>
        <taxon>Lutzomyia</taxon>
        <taxon>Lutzomyia</taxon>
    </lineage>
</organism>
<feature type="region of interest" description="Disordered" evidence="10">
    <location>
        <begin position="686"/>
        <end position="740"/>
    </location>
</feature>
<evidence type="ECO:0000256" key="7">
    <source>
        <dbReference type="ARBA" id="ARBA00023242"/>
    </source>
</evidence>
<dbReference type="Gene3D" id="3.30.70.330">
    <property type="match status" value="1"/>
</dbReference>
<evidence type="ECO:0000256" key="5">
    <source>
        <dbReference type="ARBA" id="ARBA00022833"/>
    </source>
</evidence>
<evidence type="ECO:0000313" key="16">
    <source>
        <dbReference type="Proteomes" id="UP000092461"/>
    </source>
</evidence>
<reference evidence="15" key="3">
    <citation type="submission" date="2020-05" db="UniProtKB">
        <authorList>
            <consortium name="EnsemblMetazoa"/>
        </authorList>
    </citation>
    <scope>IDENTIFICATION</scope>
    <source>
        <strain evidence="15">Jacobina</strain>
    </source>
</reference>
<dbReference type="SMART" id="SM00547">
    <property type="entry name" value="ZnF_RBZ"/>
    <property type="match status" value="2"/>
</dbReference>
<dbReference type="PROSITE" id="PS50102">
    <property type="entry name" value="RRM"/>
    <property type="match status" value="1"/>
</dbReference>
<evidence type="ECO:0000256" key="11">
    <source>
        <dbReference type="SAM" id="SignalP"/>
    </source>
</evidence>
<dbReference type="SUPFAM" id="SSF54928">
    <property type="entry name" value="RNA-binding domain, RBD"/>
    <property type="match status" value="1"/>
</dbReference>
<dbReference type="AlphaFoldDB" id="A0A1B0ETG3"/>
<evidence type="ECO:0000313" key="14">
    <source>
        <dbReference type="EMBL" id="MBC1176711.1"/>
    </source>
</evidence>
<dbReference type="Gene3D" id="4.10.1060.10">
    <property type="entry name" value="Zinc finger, RanBP2-type"/>
    <property type="match status" value="1"/>
</dbReference>
<feature type="compositionally biased region" description="Gly residues" evidence="10">
    <location>
        <begin position="641"/>
        <end position="655"/>
    </location>
</feature>
<keyword evidence="11" id="KW-0732">Signal</keyword>
<evidence type="ECO:0000256" key="8">
    <source>
        <dbReference type="PROSITE-ProRule" id="PRU00176"/>
    </source>
</evidence>
<evidence type="ECO:0000256" key="1">
    <source>
        <dbReference type="ARBA" id="ARBA00004123"/>
    </source>
</evidence>